<dbReference type="Proteomes" id="UP000182932">
    <property type="component" value="Unassembled WGS sequence"/>
</dbReference>
<name>A0A975WA22_9RHOB</name>
<reference evidence="1 2" key="1">
    <citation type="submission" date="2016-10" db="EMBL/GenBank/DDBJ databases">
        <authorList>
            <person name="Varghese N."/>
            <person name="Submissions S."/>
        </authorList>
    </citation>
    <scope>NUCLEOTIDE SEQUENCE [LARGE SCALE GENOMIC DNA]</scope>
    <source>
        <strain evidence="1 2">FF3</strain>
    </source>
</reference>
<organism evidence="1 2">
    <name type="scientific">Marinovum algicola</name>
    <dbReference type="NCBI Taxonomy" id="42444"/>
    <lineage>
        <taxon>Bacteria</taxon>
        <taxon>Pseudomonadati</taxon>
        <taxon>Pseudomonadota</taxon>
        <taxon>Alphaproteobacteria</taxon>
        <taxon>Rhodobacterales</taxon>
        <taxon>Roseobacteraceae</taxon>
        <taxon>Marinovum</taxon>
    </lineage>
</organism>
<gene>
    <name evidence="1" type="ORF">SAMN04487940_106114</name>
</gene>
<proteinExistence type="predicted"/>
<dbReference type="AlphaFoldDB" id="A0A975WA22"/>
<keyword evidence="1" id="KW-0969">Cilium</keyword>
<dbReference type="SUPFAM" id="SSF158791">
    <property type="entry name" value="MgtE N-terminal domain-like"/>
    <property type="match status" value="1"/>
</dbReference>
<dbReference type="EMBL" id="FNYY01000006">
    <property type="protein sequence ID" value="SEJ47707.1"/>
    <property type="molecule type" value="Genomic_DNA"/>
</dbReference>
<keyword evidence="1" id="KW-0282">Flagellum</keyword>
<evidence type="ECO:0000313" key="2">
    <source>
        <dbReference type="Proteomes" id="UP000182932"/>
    </source>
</evidence>
<protein>
    <submittedName>
        <fullName evidence="1">Flagellar motility protein MotE, a chaperone for MotC folding</fullName>
    </submittedName>
</protein>
<comment type="caution">
    <text evidence="1">The sequence shown here is derived from an EMBL/GenBank/DDBJ whole genome shotgun (WGS) entry which is preliminary data.</text>
</comment>
<sequence length="202" mass="21950">MTQDRKRGHRPGRGTLAIIAVLLLGSALLRVGLQATEAIAREASPEELAESLPMPAPLAAPQQCVSDPDLVPLLEAMETREDRLRMREERMTMRMRALQVADARIQEKLAELRASEAALRATIALADEAAESDLTRLTSVYENMKPKDAAALFETMDPDFAAGFLGRMRPEAAAGIMTGLSPETAYLVSVVLAGRNAEVPRE</sequence>
<dbReference type="GeneID" id="80818371"/>
<dbReference type="RefSeq" id="WP_074836527.1">
    <property type="nucleotide sequence ID" value="NZ_FNYY01000006.1"/>
</dbReference>
<keyword evidence="1" id="KW-0966">Cell projection</keyword>
<evidence type="ECO:0000313" key="1">
    <source>
        <dbReference type="EMBL" id="SEJ47707.1"/>
    </source>
</evidence>
<keyword evidence="2" id="KW-1185">Reference proteome</keyword>
<accession>A0A975WA22</accession>